<feature type="region of interest" description="Disordered" evidence="6">
    <location>
        <begin position="643"/>
        <end position="848"/>
    </location>
</feature>
<feature type="compositionally biased region" description="Basic and acidic residues" evidence="6">
    <location>
        <begin position="709"/>
        <end position="728"/>
    </location>
</feature>
<name>A0ABM1BSG9_LIMPO</name>
<dbReference type="PANTHER" id="PTHR24403:SF110">
    <property type="entry name" value="C2H2-TYPE DOMAIN-CONTAINING PROTEIN-RELATED"/>
    <property type="match status" value="1"/>
</dbReference>
<keyword evidence="8" id="KW-1185">Reference proteome</keyword>
<feature type="compositionally biased region" description="Basic and acidic residues" evidence="6">
    <location>
        <begin position="788"/>
        <end position="806"/>
    </location>
</feature>
<feature type="region of interest" description="Disordered" evidence="6">
    <location>
        <begin position="72"/>
        <end position="91"/>
    </location>
</feature>
<gene>
    <name evidence="9" type="primary">LOC106471718</name>
</gene>
<sequence>MGDQLKEKVVHPFIDFQPDDCWQVKDDESNISHENTIDLGNSKNSNISFTKQNTTDNLPCSSIINGVLLDESDSSSSKLNKSNYLPGVGELKQNNEDNLECRETGQSNNCSTSQNTMEDLRVESEQFLQKLSVVADELKESSSNYDVKNLAPNKQLHDEGKSICVVSGSVKNDFDNKTENGKCCKTTESTSKSINSQKLGHSQVTEGTYCSSNNLKNSNLSESEPLLKAKNDECLTKNYKNESQQSQNENNIEKEQSFAHEITGCDANIKVASLQEDNLNNKETGKVEKSIDDSSDLLTKENNSVKQKVMVTECEEIKGNEEEKRDDHKDDNRKNLASKDNESLNKDSSIIEEDKLKTNVSTCTNLQNHSDQNGTTVEKDLDKQSVEKHFINENKEGKIEKLIKPPKGLVVKPVEVKDKISQKSSHQHKTQLPQYTNAKAAGKVQDRPSDKLEVSNRLSTKGRVNKKTFDGTSARDKQTKKTGKCNDSLTNIPDILKSGLLKHLTISVIPSSKNEESQKSLMQKSIPEKPRDKPREKPKEKPPELHQEKYKEQPLPPLLESICGSVVTDEMVEKILKEAEFPEIFKDKVNIGKFIPVKLPDSYNFRLCEDEALLECPSMVTPLLLKKKDKFPTKVTLHSESNFSEVGKNRDGLSESIDNSTSKVKSEKNVNGLEKESAENNDKLENMEKIKENTKDTQQESIKTVVSGEKSELKPKELEEASKGKEPEQSTDNNDTSKIKNVGEETEDISTISKEKTEGHTEKLKHANDTSETSSKEEVHYKTNTSSFDKENTVGKTEKLLEDTKGTQKSFKLSSDEEKGSDKTEKSKKDTNETRESSSENNKKVQEESKELFTSSAVGFLTAIGLSRVQEWHKKDLLRSKERQIRREGKTKQLENESLIMKMAYLQAKKANEPFVFGNHKCDKCEFKSESSIVMDGHSAVPFVTPRREFGCHLCDFCTRDPKAILFHMEAEHKKLGQLPAPSHFHECPFCPFDTNQKQKLNSHMNRCQKFFVLGRNQATELEISAQTAKPITLMDIKTYLYERQLVEMASATMRRPGCPSGSRGGHRKQSPRQQGNVPRSLAPVGVLPYNRPMYQHLADNAVLQSKSQIRAFNRTSAGSSNNKTTNTRVTSSSRQVPLTVPTSQIYKVVEGGKVLPMITTTNSAISCKPVTQVSNAHDSGPQPVALFTNVAAGGTHMPTNNTKSLLKAGMPPPPRLQGPFLPSTGNSAPGETILPSNSFVICEICDGYIKDQEQLRNHMQLIHKVKIHPKMLQNRPPLNCQKCQWRFFTDQGLERHLLGSHGLVTSNMQELAQKNQDAGRCTICGLVYACKLVAHMNQVHKITLKPAHLSYKCTVCTATFNLYKLFENHVYVVHSGSVKRHADDISSNQPTKKHAGDKNTKMGTPKITPRSRSRKPAMPVKMGAECGKTRDDTSVSTQGNTPKEDGHAKQKCGIETLGCRRSPRRRNIPVE</sequence>
<feature type="domain" description="C2H2-type" evidence="7">
    <location>
        <begin position="1352"/>
        <end position="1380"/>
    </location>
</feature>
<feature type="compositionally biased region" description="Basic and acidic residues" evidence="6">
    <location>
        <begin position="444"/>
        <end position="454"/>
    </location>
</feature>
<feature type="compositionally biased region" description="Basic and acidic residues" evidence="6">
    <location>
        <begin position="753"/>
        <end position="781"/>
    </location>
</feature>
<evidence type="ECO:0000313" key="9">
    <source>
        <dbReference type="RefSeq" id="XP_013787792.1"/>
    </source>
</evidence>
<dbReference type="Proteomes" id="UP000694941">
    <property type="component" value="Unplaced"/>
</dbReference>
<feature type="compositionally biased region" description="Basic residues" evidence="6">
    <location>
        <begin position="1462"/>
        <end position="1472"/>
    </location>
</feature>
<feature type="region of interest" description="Disordered" evidence="6">
    <location>
        <begin position="1113"/>
        <end position="1137"/>
    </location>
</feature>
<evidence type="ECO:0000256" key="6">
    <source>
        <dbReference type="SAM" id="MobiDB-lite"/>
    </source>
</evidence>
<organism evidence="8 9">
    <name type="scientific">Limulus polyphemus</name>
    <name type="common">Atlantic horseshoe crab</name>
    <dbReference type="NCBI Taxonomy" id="6850"/>
    <lineage>
        <taxon>Eukaryota</taxon>
        <taxon>Metazoa</taxon>
        <taxon>Ecdysozoa</taxon>
        <taxon>Arthropoda</taxon>
        <taxon>Chelicerata</taxon>
        <taxon>Merostomata</taxon>
        <taxon>Xiphosura</taxon>
        <taxon>Limulidae</taxon>
        <taxon>Limulus</taxon>
    </lineage>
</organism>
<dbReference type="PANTHER" id="PTHR24403">
    <property type="entry name" value="ZINC FINGER PROTEIN"/>
    <property type="match status" value="1"/>
</dbReference>
<feature type="region of interest" description="Disordered" evidence="6">
    <location>
        <begin position="512"/>
        <end position="552"/>
    </location>
</feature>
<keyword evidence="4" id="KW-0862">Zinc</keyword>
<dbReference type="InterPro" id="IPR013087">
    <property type="entry name" value="Znf_C2H2_type"/>
</dbReference>
<protein>
    <submittedName>
        <fullName evidence="9">Uncharacterized protein LOC106471718</fullName>
    </submittedName>
</protein>
<dbReference type="PROSITE" id="PS50157">
    <property type="entry name" value="ZINC_FINGER_C2H2_2"/>
    <property type="match status" value="1"/>
</dbReference>
<feature type="region of interest" description="Disordered" evidence="6">
    <location>
        <begin position="285"/>
        <end position="304"/>
    </location>
</feature>
<evidence type="ECO:0000313" key="8">
    <source>
        <dbReference type="Proteomes" id="UP000694941"/>
    </source>
</evidence>
<feature type="compositionally biased region" description="Basic and acidic residues" evidence="6">
    <location>
        <begin position="315"/>
        <end position="345"/>
    </location>
</feature>
<keyword evidence="1" id="KW-0479">Metal-binding</keyword>
<keyword evidence="3 5" id="KW-0863">Zinc-finger</keyword>
<evidence type="ECO:0000256" key="4">
    <source>
        <dbReference type="ARBA" id="ARBA00022833"/>
    </source>
</evidence>
<dbReference type="RefSeq" id="XP_013787792.1">
    <property type="nucleotide sequence ID" value="XM_013932338.2"/>
</dbReference>
<dbReference type="Gene3D" id="3.30.160.60">
    <property type="entry name" value="Classic Zinc Finger"/>
    <property type="match status" value="2"/>
</dbReference>
<accession>A0ABM1BSG9</accession>
<feature type="compositionally biased region" description="Low complexity" evidence="6">
    <location>
        <begin position="74"/>
        <end position="83"/>
    </location>
</feature>
<evidence type="ECO:0000256" key="3">
    <source>
        <dbReference type="ARBA" id="ARBA00022771"/>
    </source>
</evidence>
<dbReference type="GeneID" id="106471718"/>
<dbReference type="PROSITE" id="PS00028">
    <property type="entry name" value="ZINC_FINGER_C2H2_1"/>
    <property type="match status" value="3"/>
</dbReference>
<reference evidence="9" key="1">
    <citation type="submission" date="2025-08" db="UniProtKB">
        <authorList>
            <consortium name="RefSeq"/>
        </authorList>
    </citation>
    <scope>IDENTIFICATION</scope>
    <source>
        <tissue evidence="9">Muscle</tissue>
    </source>
</reference>
<proteinExistence type="predicted"/>
<feature type="compositionally biased region" description="Basic and acidic residues" evidence="6">
    <location>
        <begin position="467"/>
        <end position="479"/>
    </location>
</feature>
<feature type="compositionally biased region" description="Basic and acidic residues" evidence="6">
    <location>
        <begin position="526"/>
        <end position="552"/>
    </location>
</feature>
<feature type="region of interest" description="Disordered" evidence="6">
    <location>
        <begin position="420"/>
        <end position="489"/>
    </location>
</feature>
<evidence type="ECO:0000256" key="1">
    <source>
        <dbReference type="ARBA" id="ARBA00022723"/>
    </source>
</evidence>
<dbReference type="InterPro" id="IPR050688">
    <property type="entry name" value="Zinc_finger/UBP_domain"/>
</dbReference>
<feature type="compositionally biased region" description="Basic and acidic residues" evidence="6">
    <location>
        <begin position="814"/>
        <end position="848"/>
    </location>
</feature>
<feature type="compositionally biased region" description="Basic and acidic residues" evidence="6">
    <location>
        <begin position="664"/>
        <end position="698"/>
    </location>
</feature>
<feature type="region of interest" description="Disordered" evidence="6">
    <location>
        <begin position="1054"/>
        <end position="1085"/>
    </location>
</feature>
<feature type="region of interest" description="Disordered" evidence="6">
    <location>
        <begin position="1382"/>
        <end position="1472"/>
    </location>
</feature>
<evidence type="ECO:0000256" key="2">
    <source>
        <dbReference type="ARBA" id="ARBA00022737"/>
    </source>
</evidence>
<dbReference type="SMART" id="SM00355">
    <property type="entry name" value="ZnF_C2H2"/>
    <property type="match status" value="6"/>
</dbReference>
<feature type="region of interest" description="Disordered" evidence="6">
    <location>
        <begin position="310"/>
        <end position="352"/>
    </location>
</feature>
<evidence type="ECO:0000256" key="5">
    <source>
        <dbReference type="PROSITE-ProRule" id="PRU00042"/>
    </source>
</evidence>
<evidence type="ECO:0000259" key="7">
    <source>
        <dbReference type="PROSITE" id="PS50157"/>
    </source>
</evidence>
<keyword evidence="2" id="KW-0677">Repeat</keyword>